<dbReference type="EC" id="3.5.1.47" evidence="5"/>
<reference evidence="8 9" key="1">
    <citation type="journal article" date="2014" name="Int. J. Syst. Evol. Microbiol.">
        <title>Phylogenomics and the dynamic genome evolution of the genus Streptococcus.</title>
        <authorList>
            <consortium name="The Broad Institute Genome Sequencing Platform"/>
            <person name="Richards V.P."/>
            <person name="Palmer S.R."/>
            <person name="Pavinski Bitar P.D."/>
            <person name="Qin X."/>
            <person name="Weinstock G.M."/>
            <person name="Highlander S.K."/>
            <person name="Town C.D."/>
            <person name="Burne R.A."/>
            <person name="Stanhope M.J."/>
        </authorList>
    </citation>
    <scope>NUCLEOTIDE SEQUENCE [LARGE SCALE GENOMIC DNA]</scope>
    <source>
        <strain evidence="8 9">NCTC 11558</strain>
    </source>
</reference>
<keyword evidence="6" id="KW-0479">Metal-binding</keyword>
<feature type="binding site" evidence="6">
    <location>
        <position position="110"/>
    </location>
    <ligand>
        <name>Mn(2+)</name>
        <dbReference type="ChEBI" id="CHEBI:29035"/>
        <label>2</label>
    </ligand>
</feature>
<dbReference type="Pfam" id="PF01546">
    <property type="entry name" value="Peptidase_M20"/>
    <property type="match status" value="1"/>
</dbReference>
<comment type="catalytic activity">
    <reaction evidence="5">
        <text>N-acetyl-(2S,6S)-2,6-diaminopimelate + H2O = (2S,6S)-2,6-diaminopimelate + acetate</text>
        <dbReference type="Rhea" id="RHEA:20405"/>
        <dbReference type="ChEBI" id="CHEBI:15377"/>
        <dbReference type="ChEBI" id="CHEBI:30089"/>
        <dbReference type="ChEBI" id="CHEBI:57609"/>
        <dbReference type="ChEBI" id="CHEBI:58767"/>
        <dbReference type="EC" id="3.5.1.47"/>
    </reaction>
</comment>
<dbReference type="InterPro" id="IPR002933">
    <property type="entry name" value="Peptidase_M20"/>
</dbReference>
<dbReference type="InterPro" id="IPR023905">
    <property type="entry name" value="AcetylDAP_deacetylase"/>
</dbReference>
<dbReference type="InterPro" id="IPR011650">
    <property type="entry name" value="Peptidase_M20_dimer"/>
</dbReference>
<dbReference type="EMBL" id="AEUW02000001">
    <property type="protein sequence ID" value="EHJ52658.1"/>
    <property type="molecule type" value="Genomic_DNA"/>
</dbReference>
<dbReference type="GO" id="GO:0019877">
    <property type="term" value="P:diaminopimelate biosynthetic process"/>
    <property type="evidence" value="ECO:0007669"/>
    <property type="project" value="UniProtKB-UniRule"/>
</dbReference>
<evidence type="ECO:0000256" key="6">
    <source>
        <dbReference type="PIRSR" id="PIRSR005962-1"/>
    </source>
</evidence>
<gene>
    <name evidence="8" type="ORF">STRMA_1869</name>
</gene>
<dbReference type="PANTHER" id="PTHR11014:SF98">
    <property type="entry name" value="N-ACETYLDIAMINOPIMELATE DEACETYLASE"/>
    <property type="match status" value="1"/>
</dbReference>
<dbReference type="SUPFAM" id="SSF53187">
    <property type="entry name" value="Zn-dependent exopeptidases"/>
    <property type="match status" value="1"/>
</dbReference>
<dbReference type="Gene3D" id="3.40.630.10">
    <property type="entry name" value="Zn peptidases"/>
    <property type="match status" value="1"/>
</dbReference>
<comment type="function">
    <text evidence="5">Catalyzes the conversion of N-acetyl-diaminopimelate to diaminopimelate and acetate.</text>
</comment>
<dbReference type="UniPathway" id="UPA00034">
    <property type="reaction ID" value="UER00024"/>
</dbReference>
<keyword evidence="9" id="KW-1185">Reference proteome</keyword>
<dbReference type="Gene3D" id="3.30.70.360">
    <property type="match status" value="1"/>
</dbReference>
<accession>G5JWC3</accession>
<evidence type="ECO:0000256" key="4">
    <source>
        <dbReference type="ARBA" id="ARBA00023154"/>
    </source>
</evidence>
<comment type="caution">
    <text evidence="8">The sequence shown here is derived from an EMBL/GenBank/DDBJ whole genome shotgun (WGS) entry which is preliminary data.</text>
</comment>
<feature type="domain" description="Peptidase M20 dimerisation" evidence="7">
    <location>
        <begin position="188"/>
        <end position="282"/>
    </location>
</feature>
<keyword evidence="3 5" id="KW-0220">Diaminopimelate biosynthesis</keyword>
<evidence type="ECO:0000313" key="9">
    <source>
        <dbReference type="Proteomes" id="UP000003573"/>
    </source>
</evidence>
<feature type="active site" description="Proton acceptor" evidence="5">
    <location>
        <position position="142"/>
    </location>
</feature>
<dbReference type="GO" id="GO:0009089">
    <property type="term" value="P:lysine biosynthetic process via diaminopimelate"/>
    <property type="evidence" value="ECO:0007669"/>
    <property type="project" value="UniProtKB-UniRule"/>
</dbReference>
<name>G5JWC3_9STRE</name>
<comment type="pathway">
    <text evidence="5">Amino-acid biosynthesis; L-lysine biosynthesis via DAP pathway; LL-2,6-diaminopimelate from (S)-tetrahydrodipicolinate (acetylase route): step 3/3.</text>
</comment>
<comment type="similarity">
    <text evidence="5">Belongs to the peptidase M20A family. N-acetyldiaminopimelate deacetylase subfamily.</text>
</comment>
<dbReference type="PANTHER" id="PTHR11014">
    <property type="entry name" value="PEPTIDASE M20 FAMILY MEMBER"/>
    <property type="match status" value="1"/>
</dbReference>
<feature type="binding site" evidence="6">
    <location>
        <position position="168"/>
    </location>
    <ligand>
        <name>Mn(2+)</name>
        <dbReference type="ChEBI" id="CHEBI:29035"/>
        <label>2</label>
    </ligand>
</feature>
<dbReference type="GO" id="GO:0050118">
    <property type="term" value="F:N-acetyldiaminopimelate deacetylase activity"/>
    <property type="evidence" value="ECO:0007669"/>
    <property type="project" value="UniProtKB-UniRule"/>
</dbReference>
<dbReference type="Pfam" id="PF07687">
    <property type="entry name" value="M20_dimer"/>
    <property type="match status" value="1"/>
</dbReference>
<keyword evidence="1 5" id="KW-0028">Amino-acid biosynthesis</keyword>
<proteinExistence type="inferred from homology"/>
<dbReference type="NCBIfam" id="TIGR01891">
    <property type="entry name" value="amidohydrolases"/>
    <property type="match status" value="1"/>
</dbReference>
<dbReference type="FunFam" id="3.30.70.360:FF:000001">
    <property type="entry name" value="N-acetyldiaminopimelate deacetylase"/>
    <property type="match status" value="1"/>
</dbReference>
<evidence type="ECO:0000256" key="1">
    <source>
        <dbReference type="ARBA" id="ARBA00022605"/>
    </source>
</evidence>
<evidence type="ECO:0000256" key="2">
    <source>
        <dbReference type="ARBA" id="ARBA00022801"/>
    </source>
</evidence>
<dbReference type="eggNOG" id="COG1473">
    <property type="taxonomic scope" value="Bacteria"/>
</dbReference>
<dbReference type="HAMAP" id="MF_01692">
    <property type="entry name" value="DapEL"/>
    <property type="match status" value="1"/>
</dbReference>
<feature type="binding site" evidence="6">
    <location>
        <position position="108"/>
    </location>
    <ligand>
        <name>Mn(2+)</name>
        <dbReference type="ChEBI" id="CHEBI:29035"/>
        <label>2</label>
    </ligand>
</feature>
<dbReference type="AlphaFoldDB" id="G5JWC3"/>
<evidence type="ECO:0000313" key="8">
    <source>
        <dbReference type="EMBL" id="EHJ52658.1"/>
    </source>
</evidence>
<protein>
    <recommendedName>
        <fullName evidence="5">N-acetyldiaminopimelate deacetylase</fullName>
        <ecNumber evidence="5">3.5.1.47</ecNumber>
    </recommendedName>
</protein>
<dbReference type="PIRSF" id="PIRSF005962">
    <property type="entry name" value="Pept_M20D_amidohydro"/>
    <property type="match status" value="1"/>
</dbReference>
<dbReference type="InterPro" id="IPR036264">
    <property type="entry name" value="Bact_exopeptidase_dim_dom"/>
</dbReference>
<dbReference type="STRING" id="764298.STRMA_1869"/>
<dbReference type="GO" id="GO:0046872">
    <property type="term" value="F:metal ion binding"/>
    <property type="evidence" value="ECO:0007669"/>
    <property type="project" value="UniProtKB-KW"/>
</dbReference>
<dbReference type="SUPFAM" id="SSF55031">
    <property type="entry name" value="Bacterial exopeptidase dimerisation domain"/>
    <property type="match status" value="1"/>
</dbReference>
<feature type="active site" evidence="5">
    <location>
        <position position="83"/>
    </location>
</feature>
<evidence type="ECO:0000259" key="7">
    <source>
        <dbReference type="Pfam" id="PF07687"/>
    </source>
</evidence>
<feature type="binding site" evidence="6">
    <location>
        <position position="142"/>
    </location>
    <ligand>
        <name>Mn(2+)</name>
        <dbReference type="ChEBI" id="CHEBI:29035"/>
        <label>2</label>
    </ligand>
</feature>
<evidence type="ECO:0000256" key="5">
    <source>
        <dbReference type="HAMAP-Rule" id="MF_01692"/>
    </source>
</evidence>
<keyword evidence="4 5" id="KW-0457">Lysine biosynthesis</keyword>
<sequence length="389" mass="42967">MISQVFLTVKGDFMALDLINIRRNLHQIPELGLKEFKTQTYLLEKIADITAGKDFVEQRTWRTGILVFLKGSAAEKTIGWRTDIDALPVVEKTDLPFASQHEGCMHACGHDIHMTVALGLLNELVQTQPKNNVLFLFQPAEENEAGGMLMYKDDAFGSWLPDEFYGLHVRPDLKVGDIATNKGTLFAGTCEVFITFKGKGGHAAFPHNANDALVAASYFITQVQSIVSRNIDPIEGGVITFGSMHAGTTNNVIAETATLHGTIRTLTQDMNVLIQKRLKEMAQGIAVSFGLKADVELKQGGYLPVENDPNLAQQLMTYFENRSDVHLIDCLPAMTGEDFGYLLNKIPGVMFWLGIDTPYALHHPKMSPKEEALPFAVTAISGFLKTRIL</sequence>
<organism evidence="8 9">
    <name type="scientific">Streptococcus macacae NCTC 11558</name>
    <dbReference type="NCBI Taxonomy" id="764298"/>
    <lineage>
        <taxon>Bacteria</taxon>
        <taxon>Bacillati</taxon>
        <taxon>Bacillota</taxon>
        <taxon>Bacilli</taxon>
        <taxon>Lactobacillales</taxon>
        <taxon>Streptococcaceae</taxon>
        <taxon>Streptococcus</taxon>
    </lineage>
</organism>
<keyword evidence="2 5" id="KW-0378">Hydrolase</keyword>
<comment type="cofactor">
    <cofactor evidence="6">
        <name>Mn(2+)</name>
        <dbReference type="ChEBI" id="CHEBI:29035"/>
    </cofactor>
    <text evidence="6">The Mn(2+) ion enhances activity.</text>
</comment>
<evidence type="ECO:0000256" key="3">
    <source>
        <dbReference type="ARBA" id="ARBA00022915"/>
    </source>
</evidence>
<dbReference type="InterPro" id="IPR017439">
    <property type="entry name" value="Amidohydrolase"/>
</dbReference>
<feature type="binding site" evidence="6">
    <location>
        <position position="362"/>
    </location>
    <ligand>
        <name>Mn(2+)</name>
        <dbReference type="ChEBI" id="CHEBI:29035"/>
        <label>2</label>
    </ligand>
</feature>
<dbReference type="CDD" id="cd05670">
    <property type="entry name" value="M20_Acy1_YkuR-like"/>
    <property type="match status" value="1"/>
</dbReference>
<dbReference type="Proteomes" id="UP000003573">
    <property type="component" value="Unassembled WGS sequence"/>
</dbReference>
<keyword evidence="6" id="KW-0464">Manganese</keyword>